<evidence type="ECO:0000256" key="1">
    <source>
        <dbReference type="SAM" id="MobiDB-lite"/>
    </source>
</evidence>
<protein>
    <submittedName>
        <fullName evidence="2">Uncharacterized protein</fullName>
    </submittedName>
</protein>
<accession>A0A9P4X7N4</accession>
<keyword evidence="3" id="KW-1185">Reference proteome</keyword>
<dbReference type="Proteomes" id="UP000801864">
    <property type="component" value="Unassembled WGS sequence"/>
</dbReference>
<sequence length="114" mass="12648">MEGVGRQNLARGRIPISAKFICMPFSPYLDEYEAANRDSINVRKPTEGAQWEQDAKDVVKVDATPNAAKGTGEHAKSLRSPPRSSDDIEQAAWRWIEGGFAEFMNRVVAKNQGI</sequence>
<dbReference type="AlphaFoldDB" id="A0A9P4X7N4"/>
<dbReference type="EMBL" id="QLNT01000018">
    <property type="protein sequence ID" value="KAF3065695.1"/>
    <property type="molecule type" value="Genomic_DNA"/>
</dbReference>
<feature type="region of interest" description="Disordered" evidence="1">
    <location>
        <begin position="63"/>
        <end position="86"/>
    </location>
</feature>
<organism evidence="2 3">
    <name type="scientific">Trichoderma lentiforme</name>
    <dbReference type="NCBI Taxonomy" id="1567552"/>
    <lineage>
        <taxon>Eukaryota</taxon>
        <taxon>Fungi</taxon>
        <taxon>Dikarya</taxon>
        <taxon>Ascomycota</taxon>
        <taxon>Pezizomycotina</taxon>
        <taxon>Sordariomycetes</taxon>
        <taxon>Hypocreomycetidae</taxon>
        <taxon>Hypocreales</taxon>
        <taxon>Hypocreaceae</taxon>
        <taxon>Trichoderma</taxon>
    </lineage>
</organism>
<comment type="caution">
    <text evidence="2">The sequence shown here is derived from an EMBL/GenBank/DDBJ whole genome shotgun (WGS) entry which is preliminary data.</text>
</comment>
<gene>
    <name evidence="2" type="ORF">CFAM422_009723</name>
</gene>
<proteinExistence type="predicted"/>
<name>A0A9P4X7N4_9HYPO</name>
<reference evidence="2 3" key="1">
    <citation type="submission" date="2018-06" db="EMBL/GenBank/DDBJ databases">
        <title>Genome analysis of cellulolytic fungus Trichoderma lentiforme CFAM-422.</title>
        <authorList>
            <person name="Steindorff A.S."/>
            <person name="Formighieri E.F."/>
            <person name="Midorikawa G.E.O."/>
            <person name="Tamietti M.S."/>
            <person name="Ramos E.Z."/>
            <person name="Silva A.S."/>
            <person name="Bon E.P.S."/>
            <person name="Mendes T.D."/>
            <person name="Damaso M.C.T."/>
            <person name="Favaro L.C.L."/>
        </authorList>
    </citation>
    <scope>NUCLEOTIDE SEQUENCE [LARGE SCALE GENOMIC DNA]</scope>
    <source>
        <strain evidence="2 3">CFAM-422</strain>
    </source>
</reference>
<evidence type="ECO:0000313" key="2">
    <source>
        <dbReference type="EMBL" id="KAF3065695.1"/>
    </source>
</evidence>
<evidence type="ECO:0000313" key="3">
    <source>
        <dbReference type="Proteomes" id="UP000801864"/>
    </source>
</evidence>